<dbReference type="PANTHER" id="PTHR43649">
    <property type="entry name" value="ARABINOSE-BINDING PROTEIN-RELATED"/>
    <property type="match status" value="1"/>
</dbReference>
<evidence type="ECO:0000313" key="2">
    <source>
        <dbReference type="EMBL" id="RUT28390.1"/>
    </source>
</evidence>
<dbReference type="OrthoDB" id="9795467at2"/>
<sequence>MRKSKSIMASILVLTFILLSACGNKGQADSAAKAAAGAAKSSEPVEIEFWYGLGGKLGDNMKRLIDKFNSSQKEVVVKPVVQGNYDETKKKLQAAMASGKVPAAVLSSDISWAKKGLFAPLDDLIAKEGSFNKDDFIPTFLDQGKTDNKQYFIPMYGTTQLLYYNKSMFEKAGVTAEDMKTWEGLAEAAKKLTVKSGDNVSVYGWEPMWGYENLLDAVLCKGGKVISEDGKTILIDSPEWIQTWDSFRKWIHEDKTMAIHSGGQGWEYWYKTIDDVMQDRAAGYTGSSGDQGDLDFTKLAAAPQPGWNGHTPAPVASAILAGIPAAASPEQQAAAMKWFTFFTSAQTTADWSMNTGYIAVRKSAMEEPAFKAFAEKNPQSKQPLLQAQTASAPFIDPTGGKITDALKIAADKLEIQNLPADQVLKEAKDTAQRELDRVQGK</sequence>
<dbReference type="AlphaFoldDB" id="A0A3S1D782"/>
<dbReference type="Pfam" id="PF13416">
    <property type="entry name" value="SBP_bac_8"/>
    <property type="match status" value="1"/>
</dbReference>
<proteinExistence type="predicted"/>
<dbReference type="PANTHER" id="PTHR43649:SF12">
    <property type="entry name" value="DIACETYLCHITOBIOSE BINDING PROTEIN DASA"/>
    <property type="match status" value="1"/>
</dbReference>
<dbReference type="PROSITE" id="PS51257">
    <property type="entry name" value="PROKAR_LIPOPROTEIN"/>
    <property type="match status" value="1"/>
</dbReference>
<dbReference type="Gene3D" id="3.40.190.10">
    <property type="entry name" value="Periplasmic binding protein-like II"/>
    <property type="match status" value="1"/>
</dbReference>
<dbReference type="CDD" id="cd14748">
    <property type="entry name" value="PBP2_UgpB"/>
    <property type="match status" value="1"/>
</dbReference>
<dbReference type="EMBL" id="RZNX01000010">
    <property type="protein sequence ID" value="RUT28390.1"/>
    <property type="molecule type" value="Genomic_DNA"/>
</dbReference>
<protein>
    <submittedName>
        <fullName evidence="2">ABC transporter substrate-binding protein</fullName>
    </submittedName>
</protein>
<feature type="chain" id="PRO_5038382653" evidence="1">
    <location>
        <begin position="22"/>
        <end position="441"/>
    </location>
</feature>
<dbReference type="InterPro" id="IPR050490">
    <property type="entry name" value="Bact_solute-bd_prot1"/>
</dbReference>
<evidence type="ECO:0000256" key="1">
    <source>
        <dbReference type="SAM" id="SignalP"/>
    </source>
</evidence>
<keyword evidence="1" id="KW-0732">Signal</keyword>
<keyword evidence="3" id="KW-1185">Reference proteome</keyword>
<organism evidence="2 3">
    <name type="scientific">Paenibacillus zeisoli</name>
    <dbReference type="NCBI Taxonomy" id="2496267"/>
    <lineage>
        <taxon>Bacteria</taxon>
        <taxon>Bacillati</taxon>
        <taxon>Bacillota</taxon>
        <taxon>Bacilli</taxon>
        <taxon>Bacillales</taxon>
        <taxon>Paenibacillaceae</taxon>
        <taxon>Paenibacillus</taxon>
    </lineage>
</organism>
<dbReference type="Proteomes" id="UP000272464">
    <property type="component" value="Unassembled WGS sequence"/>
</dbReference>
<name>A0A3S1D782_9BACL</name>
<evidence type="ECO:0000313" key="3">
    <source>
        <dbReference type="Proteomes" id="UP000272464"/>
    </source>
</evidence>
<dbReference type="SUPFAM" id="SSF53850">
    <property type="entry name" value="Periplasmic binding protein-like II"/>
    <property type="match status" value="1"/>
</dbReference>
<feature type="signal peptide" evidence="1">
    <location>
        <begin position="1"/>
        <end position="21"/>
    </location>
</feature>
<reference evidence="2 3" key="1">
    <citation type="submission" date="2018-12" db="EMBL/GenBank/DDBJ databases">
        <authorList>
            <person name="Sun L."/>
            <person name="Chen Z."/>
        </authorList>
    </citation>
    <scope>NUCLEOTIDE SEQUENCE [LARGE SCALE GENOMIC DNA]</scope>
    <source>
        <strain evidence="2 3">3-5-3</strain>
    </source>
</reference>
<accession>A0A3S1D782</accession>
<dbReference type="InterPro" id="IPR006059">
    <property type="entry name" value="SBP"/>
</dbReference>
<comment type="caution">
    <text evidence="2">The sequence shown here is derived from an EMBL/GenBank/DDBJ whole genome shotgun (WGS) entry which is preliminary data.</text>
</comment>
<dbReference type="RefSeq" id="WP_127200529.1">
    <property type="nucleotide sequence ID" value="NZ_RZNX01000010.1"/>
</dbReference>
<gene>
    <name evidence="2" type="ORF">EJP77_17385</name>
</gene>